<dbReference type="Pfam" id="PF00069">
    <property type="entry name" value="Pkinase"/>
    <property type="match status" value="2"/>
</dbReference>
<protein>
    <recommendedName>
        <fullName evidence="2">non-specific serine/threonine protein kinase</fullName>
        <ecNumber evidence="2">2.7.11.1</ecNumber>
    </recommendedName>
</protein>
<dbReference type="PANTHER" id="PTHR45637">
    <property type="entry name" value="FLIPPASE KINASE 1-RELATED"/>
    <property type="match status" value="1"/>
</dbReference>
<feature type="region of interest" description="Disordered" evidence="10">
    <location>
        <begin position="188"/>
        <end position="207"/>
    </location>
</feature>
<dbReference type="InterPro" id="IPR000719">
    <property type="entry name" value="Prot_kinase_dom"/>
</dbReference>
<reference evidence="13 14" key="1">
    <citation type="journal article" date="2018" name="New Phytol.">
        <title>Phylogenomics of Endogonaceae and evolution of mycorrhizas within Mucoromycota.</title>
        <authorList>
            <person name="Chang Y."/>
            <person name="Desiro A."/>
            <person name="Na H."/>
            <person name="Sandor L."/>
            <person name="Lipzen A."/>
            <person name="Clum A."/>
            <person name="Barry K."/>
            <person name="Grigoriev I.V."/>
            <person name="Martin F.M."/>
            <person name="Stajich J.E."/>
            <person name="Smith M.E."/>
            <person name="Bonito G."/>
            <person name="Spatafora J.W."/>
        </authorList>
    </citation>
    <scope>NUCLEOTIDE SEQUENCE [LARGE SCALE GENOMIC DNA]</scope>
    <source>
        <strain evidence="13 14">AD002</strain>
    </source>
</reference>
<evidence type="ECO:0000256" key="9">
    <source>
        <dbReference type="ARBA" id="ARBA00048679"/>
    </source>
</evidence>
<evidence type="ECO:0000256" key="8">
    <source>
        <dbReference type="ARBA" id="ARBA00047899"/>
    </source>
</evidence>
<dbReference type="FunFam" id="3.30.200.20:FF:000078">
    <property type="entry name" value="Serine/threonine-protein kinase nrc-2"/>
    <property type="match status" value="1"/>
</dbReference>
<dbReference type="PROSITE" id="PS51285">
    <property type="entry name" value="AGC_KINASE_CTER"/>
    <property type="match status" value="1"/>
</dbReference>
<dbReference type="InterPro" id="IPR000961">
    <property type="entry name" value="AGC-kinase_C"/>
</dbReference>
<dbReference type="AlphaFoldDB" id="A0A433QHF3"/>
<keyword evidence="14" id="KW-1185">Reference proteome</keyword>
<evidence type="ECO:0000256" key="7">
    <source>
        <dbReference type="ARBA" id="ARBA00022840"/>
    </source>
</evidence>
<comment type="caution">
    <text evidence="13">The sequence shown here is derived from an EMBL/GenBank/DDBJ whole genome shotgun (WGS) entry which is preliminary data.</text>
</comment>
<evidence type="ECO:0000313" key="14">
    <source>
        <dbReference type="Proteomes" id="UP000274822"/>
    </source>
</evidence>
<dbReference type="InterPro" id="IPR008271">
    <property type="entry name" value="Ser/Thr_kinase_AS"/>
</dbReference>
<keyword evidence="3" id="KW-0723">Serine/threonine-protein kinase</keyword>
<keyword evidence="6 13" id="KW-0418">Kinase</keyword>
<proteinExistence type="inferred from homology"/>
<dbReference type="Gene3D" id="1.10.510.10">
    <property type="entry name" value="Transferase(Phosphotransferase) domain 1"/>
    <property type="match status" value="1"/>
</dbReference>
<organism evidence="13 14">
    <name type="scientific">Jimgerdemannia flammicorona</name>
    <dbReference type="NCBI Taxonomy" id="994334"/>
    <lineage>
        <taxon>Eukaryota</taxon>
        <taxon>Fungi</taxon>
        <taxon>Fungi incertae sedis</taxon>
        <taxon>Mucoromycota</taxon>
        <taxon>Mucoromycotina</taxon>
        <taxon>Endogonomycetes</taxon>
        <taxon>Endogonales</taxon>
        <taxon>Endogonaceae</taxon>
        <taxon>Jimgerdemannia</taxon>
    </lineage>
</organism>
<comment type="catalytic activity">
    <reaction evidence="9">
        <text>L-seryl-[protein] + ATP = O-phospho-L-seryl-[protein] + ADP + H(+)</text>
        <dbReference type="Rhea" id="RHEA:17989"/>
        <dbReference type="Rhea" id="RHEA-COMP:9863"/>
        <dbReference type="Rhea" id="RHEA-COMP:11604"/>
        <dbReference type="ChEBI" id="CHEBI:15378"/>
        <dbReference type="ChEBI" id="CHEBI:29999"/>
        <dbReference type="ChEBI" id="CHEBI:30616"/>
        <dbReference type="ChEBI" id="CHEBI:83421"/>
        <dbReference type="ChEBI" id="CHEBI:456216"/>
        <dbReference type="EC" id="2.7.11.1"/>
    </reaction>
</comment>
<comment type="catalytic activity">
    <reaction evidence="8">
        <text>L-threonyl-[protein] + ATP = O-phospho-L-threonyl-[protein] + ADP + H(+)</text>
        <dbReference type="Rhea" id="RHEA:46608"/>
        <dbReference type="Rhea" id="RHEA-COMP:11060"/>
        <dbReference type="Rhea" id="RHEA-COMP:11605"/>
        <dbReference type="ChEBI" id="CHEBI:15378"/>
        <dbReference type="ChEBI" id="CHEBI:30013"/>
        <dbReference type="ChEBI" id="CHEBI:30616"/>
        <dbReference type="ChEBI" id="CHEBI:61977"/>
        <dbReference type="ChEBI" id="CHEBI:456216"/>
        <dbReference type="EC" id="2.7.11.1"/>
    </reaction>
</comment>
<name>A0A433QHF3_9FUNG</name>
<feature type="region of interest" description="Disordered" evidence="10">
    <location>
        <begin position="101"/>
        <end position="158"/>
    </location>
</feature>
<evidence type="ECO:0000256" key="1">
    <source>
        <dbReference type="ARBA" id="ARBA00009903"/>
    </source>
</evidence>
<feature type="compositionally biased region" description="Low complexity" evidence="10">
    <location>
        <begin position="67"/>
        <end position="81"/>
    </location>
</feature>
<evidence type="ECO:0000259" key="11">
    <source>
        <dbReference type="PROSITE" id="PS50011"/>
    </source>
</evidence>
<evidence type="ECO:0000256" key="6">
    <source>
        <dbReference type="ARBA" id="ARBA00022777"/>
    </source>
</evidence>
<dbReference type="EMBL" id="RBNJ01005432">
    <property type="protein sequence ID" value="RUS29223.1"/>
    <property type="molecule type" value="Genomic_DNA"/>
</dbReference>
<keyword evidence="7" id="KW-0067">ATP-binding</keyword>
<dbReference type="GO" id="GO:0004674">
    <property type="term" value="F:protein serine/threonine kinase activity"/>
    <property type="evidence" value="ECO:0007669"/>
    <property type="project" value="UniProtKB-KW"/>
</dbReference>
<dbReference type="InterPro" id="IPR011009">
    <property type="entry name" value="Kinase-like_dom_sf"/>
</dbReference>
<gene>
    <name evidence="13" type="ORF">BC938DRAFT_480906</name>
</gene>
<dbReference type="SUPFAM" id="SSF56112">
    <property type="entry name" value="Protein kinase-like (PK-like)"/>
    <property type="match status" value="1"/>
</dbReference>
<sequence>MLATRAPAPITTTGLRPSRSSRQLKSSKSSPTFNDMEVDYYDDDKHTLASPPSLPGLNSSYKDGHLSTASSNSTASSTTIATPPPSYISSQFPSRLKSFFKFSPSTGRKPNDSMDLDSPTGYTNDYEIPVTTSPKTNSWFSSSPTGNQPVNGQKSLRRVASAPNAKALNNSNEADAPPVPSLLKANSDYLSSKSTRSSSPAQLTRSNTSITSLSKIKSFRRTYSANSIKIRAVEVGPSSFQKIKLLGKGDVGKVYLVKQKGTEKLFAMKVLSKKEMIKRNKIKRALAEQEILATSNHPFIVTLYHSFQSEDYLYLCMEYCMGGEFFRALQTRPGKCLPEEDAKFYAAEVIAALEYLHLMGFIYRDLKPENILLHQSGHIMLTDFDLSKQSHPPGEPTVVKSGSPYIPPSIDTKVCIANLRTNSFVGTEGTHTHSTATKKEYIAPEVIKGCGHTSAVDWWTLGILMYEMLYGITPFKGVNRNATFANILKNEVQFPDHPGTQPVSSLCKSVIRKLLNKDEHRRLGSRAGASDVKSHPFFKTVNWALLRNAEPPIVPQQSNGVDAVNFRNIQESLSLDLDNDELVVFDGKGKNPFEKFSSVTLHHDGDDDDDVDGYVCA</sequence>
<evidence type="ECO:0000313" key="13">
    <source>
        <dbReference type="EMBL" id="RUS29223.1"/>
    </source>
</evidence>
<dbReference type="SMART" id="SM00220">
    <property type="entry name" value="S_TKc"/>
    <property type="match status" value="1"/>
</dbReference>
<accession>A0A433QHF3</accession>
<dbReference type="CDD" id="cd05574">
    <property type="entry name" value="STKc_phototropin_like"/>
    <property type="match status" value="1"/>
</dbReference>
<dbReference type="Proteomes" id="UP000274822">
    <property type="component" value="Unassembled WGS sequence"/>
</dbReference>
<evidence type="ECO:0000256" key="2">
    <source>
        <dbReference type="ARBA" id="ARBA00012513"/>
    </source>
</evidence>
<feature type="region of interest" description="Disordered" evidence="10">
    <location>
        <begin position="1"/>
        <end position="89"/>
    </location>
</feature>
<dbReference type="GO" id="GO:0005524">
    <property type="term" value="F:ATP binding"/>
    <property type="evidence" value="ECO:0007669"/>
    <property type="project" value="UniProtKB-KW"/>
</dbReference>
<evidence type="ECO:0000256" key="4">
    <source>
        <dbReference type="ARBA" id="ARBA00022679"/>
    </source>
</evidence>
<feature type="domain" description="Protein kinase" evidence="11">
    <location>
        <begin position="240"/>
        <end position="538"/>
    </location>
</feature>
<feature type="compositionally biased region" description="Polar residues" evidence="10">
    <location>
        <begin position="130"/>
        <end position="154"/>
    </location>
</feature>
<dbReference type="Gene3D" id="3.30.200.20">
    <property type="entry name" value="Phosphorylase Kinase, domain 1"/>
    <property type="match status" value="1"/>
</dbReference>
<evidence type="ECO:0000256" key="5">
    <source>
        <dbReference type="ARBA" id="ARBA00022741"/>
    </source>
</evidence>
<dbReference type="FunFam" id="1.10.510.10:FF:000121">
    <property type="entry name" value="Serine/threonine-protein kinase nrc-2"/>
    <property type="match status" value="1"/>
</dbReference>
<dbReference type="PROSITE" id="PS50011">
    <property type="entry name" value="PROTEIN_KINASE_DOM"/>
    <property type="match status" value="1"/>
</dbReference>
<dbReference type="EC" id="2.7.11.1" evidence="2"/>
<feature type="compositionally biased region" description="Low complexity" evidence="10">
    <location>
        <begin position="15"/>
        <end position="31"/>
    </location>
</feature>
<keyword evidence="5" id="KW-0547">Nucleotide-binding</keyword>
<evidence type="ECO:0000259" key="12">
    <source>
        <dbReference type="PROSITE" id="PS51285"/>
    </source>
</evidence>
<feature type="domain" description="AGC-kinase C-terminal" evidence="12">
    <location>
        <begin position="539"/>
        <end position="608"/>
    </location>
</feature>
<keyword evidence="4" id="KW-0808">Transferase</keyword>
<dbReference type="PROSITE" id="PS00108">
    <property type="entry name" value="PROTEIN_KINASE_ST"/>
    <property type="match status" value="1"/>
</dbReference>
<evidence type="ECO:0000256" key="3">
    <source>
        <dbReference type="ARBA" id="ARBA00022527"/>
    </source>
</evidence>
<evidence type="ECO:0000256" key="10">
    <source>
        <dbReference type="SAM" id="MobiDB-lite"/>
    </source>
</evidence>
<comment type="similarity">
    <text evidence="1">Belongs to the protein kinase superfamily. AGC Ser/Thr protein kinase family.</text>
</comment>